<dbReference type="InterPro" id="IPR036264">
    <property type="entry name" value="Bact_exopeptidase_dim_dom"/>
</dbReference>
<dbReference type="Gene3D" id="3.30.70.360">
    <property type="match status" value="1"/>
</dbReference>
<reference evidence="6" key="1">
    <citation type="submission" date="2016-06" db="EMBL/GenBank/DDBJ databases">
        <title>Parallel loss of symbiosis genes in relatives of nitrogen-fixing non-legume Parasponia.</title>
        <authorList>
            <person name="Van Velzen R."/>
            <person name="Holmer R."/>
            <person name="Bu F."/>
            <person name="Rutten L."/>
            <person name="Van Zeijl A."/>
            <person name="Liu W."/>
            <person name="Santuari L."/>
            <person name="Cao Q."/>
            <person name="Sharma T."/>
            <person name="Shen D."/>
            <person name="Roswanjaya Y."/>
            <person name="Wardhani T."/>
            <person name="Kalhor M.S."/>
            <person name="Jansen J."/>
            <person name="Van den Hoogen J."/>
            <person name="Gungor B."/>
            <person name="Hartog M."/>
            <person name="Hontelez J."/>
            <person name="Verver J."/>
            <person name="Yang W.-C."/>
            <person name="Schijlen E."/>
            <person name="Repin R."/>
            <person name="Schilthuizen M."/>
            <person name="Schranz E."/>
            <person name="Heidstra R."/>
            <person name="Miyata K."/>
            <person name="Fedorova E."/>
            <person name="Kohlen W."/>
            <person name="Bisseling T."/>
            <person name="Smit S."/>
            <person name="Geurts R."/>
        </authorList>
    </citation>
    <scope>NUCLEOTIDE SEQUENCE [LARGE SCALE GENOMIC DNA]</scope>
    <source>
        <strain evidence="6">cv. RG33-2</strain>
    </source>
</reference>
<dbReference type="InterPro" id="IPR011650">
    <property type="entry name" value="Peptidase_M20_dimer"/>
</dbReference>
<protein>
    <submittedName>
        <fullName evidence="5">Peptidase M20, dimerization domain containing protein</fullName>
    </submittedName>
</protein>
<evidence type="ECO:0000313" key="5">
    <source>
        <dbReference type="EMBL" id="PON75637.1"/>
    </source>
</evidence>
<organism evidence="5 6">
    <name type="scientific">Trema orientale</name>
    <name type="common">Charcoal tree</name>
    <name type="synonym">Celtis orientalis</name>
    <dbReference type="NCBI Taxonomy" id="63057"/>
    <lineage>
        <taxon>Eukaryota</taxon>
        <taxon>Viridiplantae</taxon>
        <taxon>Streptophyta</taxon>
        <taxon>Embryophyta</taxon>
        <taxon>Tracheophyta</taxon>
        <taxon>Spermatophyta</taxon>
        <taxon>Magnoliopsida</taxon>
        <taxon>eudicotyledons</taxon>
        <taxon>Gunneridae</taxon>
        <taxon>Pentapetalae</taxon>
        <taxon>rosids</taxon>
        <taxon>fabids</taxon>
        <taxon>Rosales</taxon>
        <taxon>Cannabaceae</taxon>
        <taxon>Trema</taxon>
    </lineage>
</organism>
<evidence type="ECO:0000256" key="2">
    <source>
        <dbReference type="ARBA" id="ARBA00022801"/>
    </source>
</evidence>
<accession>A0A2P5DQT0</accession>
<evidence type="ECO:0000259" key="4">
    <source>
        <dbReference type="Pfam" id="PF07687"/>
    </source>
</evidence>
<dbReference type="AlphaFoldDB" id="A0A2P5DQT0"/>
<dbReference type="GO" id="GO:0005783">
    <property type="term" value="C:endoplasmic reticulum"/>
    <property type="evidence" value="ECO:0007669"/>
    <property type="project" value="TreeGrafter"/>
</dbReference>
<dbReference type="SUPFAM" id="SSF53187">
    <property type="entry name" value="Zn-dependent exopeptidases"/>
    <property type="match status" value="1"/>
</dbReference>
<sequence>MLDAGALENINAIFGLHVNPKLPIGEVACRSGPILAGSGSFEAVISGKGGHAALPQHSLDPILATSNVIISLQHLVSREADPLDSQVVTIAKFQGGGAFNVVPDSVTICGTFRAFSKESFIRLRHRIEQAIVQRCKASVSFLENEKPFFPPTVNHEDLHAYFKRRQNLDTSFLLGMENNTLGKSELVHSPYFHINEEAFPYGAALLASLATSYLSEFQPEEEGIIEETRFLKIENTKPESLEVHLVSSHFSNRFEMKDWFDVTVLLLFRFRCVKCESDPVSAKHVSEQVPFTTTQNAELGVVHYDVEFIHNNLRKKEVSSVEESELGWVLEHDLERLKEKVESKHHAILDNKGSSTCESRYNEVQIVKAPPAALDNLIVND</sequence>
<dbReference type="FunFam" id="3.30.70.360:FF:000001">
    <property type="entry name" value="N-acetyldiaminopimelate deacetylase"/>
    <property type="match status" value="1"/>
</dbReference>
<dbReference type="OrthoDB" id="6119954at2759"/>
<evidence type="ECO:0000256" key="3">
    <source>
        <dbReference type="ARBA" id="ARBA00023211"/>
    </source>
</evidence>
<keyword evidence="3" id="KW-0464">Manganese</keyword>
<keyword evidence="6" id="KW-1185">Reference proteome</keyword>
<evidence type="ECO:0000256" key="1">
    <source>
        <dbReference type="ARBA" id="ARBA00006153"/>
    </source>
</evidence>
<dbReference type="STRING" id="63057.A0A2P5DQT0"/>
<dbReference type="PANTHER" id="PTHR11014">
    <property type="entry name" value="PEPTIDASE M20 FAMILY MEMBER"/>
    <property type="match status" value="1"/>
</dbReference>
<comment type="similarity">
    <text evidence="1">Belongs to the peptidase M20 family.</text>
</comment>
<feature type="domain" description="Peptidase M20 dimerisation" evidence="4">
    <location>
        <begin position="37"/>
        <end position="136"/>
    </location>
</feature>
<dbReference type="InParanoid" id="A0A2P5DQT0"/>
<evidence type="ECO:0000313" key="6">
    <source>
        <dbReference type="Proteomes" id="UP000237000"/>
    </source>
</evidence>
<proteinExistence type="inferred from homology"/>
<dbReference type="Proteomes" id="UP000237000">
    <property type="component" value="Unassembled WGS sequence"/>
</dbReference>
<name>A0A2P5DQT0_TREOI</name>
<dbReference type="SUPFAM" id="SSF55031">
    <property type="entry name" value="Bacterial exopeptidase dimerisation domain"/>
    <property type="match status" value="1"/>
</dbReference>
<gene>
    <name evidence="5" type="ORF">TorRG33x02_244860</name>
</gene>
<keyword evidence="2" id="KW-0378">Hydrolase</keyword>
<dbReference type="GO" id="GO:0009850">
    <property type="term" value="P:auxin metabolic process"/>
    <property type="evidence" value="ECO:0007669"/>
    <property type="project" value="TreeGrafter"/>
</dbReference>
<dbReference type="GO" id="GO:0010179">
    <property type="term" value="F:IAA-Ala conjugate hydrolase activity"/>
    <property type="evidence" value="ECO:0007669"/>
    <property type="project" value="TreeGrafter"/>
</dbReference>
<dbReference type="Pfam" id="PF07687">
    <property type="entry name" value="M20_dimer"/>
    <property type="match status" value="1"/>
</dbReference>
<dbReference type="InterPro" id="IPR017439">
    <property type="entry name" value="Amidohydrolase"/>
</dbReference>
<dbReference type="PANTHER" id="PTHR11014:SF55">
    <property type="entry name" value="IAA-AMINO ACID HYDROLASE ILR1-LIKE 4"/>
    <property type="match status" value="1"/>
</dbReference>
<dbReference type="Gene3D" id="3.40.630.10">
    <property type="entry name" value="Zn peptidases"/>
    <property type="match status" value="1"/>
</dbReference>
<comment type="caution">
    <text evidence="5">The sequence shown here is derived from an EMBL/GenBank/DDBJ whole genome shotgun (WGS) entry which is preliminary data.</text>
</comment>
<dbReference type="EMBL" id="JXTC01000255">
    <property type="protein sequence ID" value="PON75637.1"/>
    <property type="molecule type" value="Genomic_DNA"/>
</dbReference>